<feature type="compositionally biased region" description="Basic and acidic residues" evidence="1">
    <location>
        <begin position="50"/>
        <end position="78"/>
    </location>
</feature>
<name>A0A5M3MBY2_CONPW</name>
<comment type="caution">
    <text evidence="2">The sequence shown here is derived from an EMBL/GenBank/DDBJ whole genome shotgun (WGS) entry which is preliminary data.</text>
</comment>
<feature type="region of interest" description="Disordered" evidence="1">
    <location>
        <begin position="379"/>
        <end position="419"/>
    </location>
</feature>
<dbReference type="EMBL" id="JH711586">
    <property type="protein sequence ID" value="EIW76330.1"/>
    <property type="molecule type" value="Genomic_DNA"/>
</dbReference>
<protein>
    <submittedName>
        <fullName evidence="2">Uncharacterized protein</fullName>
    </submittedName>
</protein>
<accession>A0A5M3MBY2</accession>
<organism evidence="2 3">
    <name type="scientific">Coniophora puteana (strain RWD-64-598)</name>
    <name type="common">Brown rot fungus</name>
    <dbReference type="NCBI Taxonomy" id="741705"/>
    <lineage>
        <taxon>Eukaryota</taxon>
        <taxon>Fungi</taxon>
        <taxon>Dikarya</taxon>
        <taxon>Basidiomycota</taxon>
        <taxon>Agaricomycotina</taxon>
        <taxon>Agaricomycetes</taxon>
        <taxon>Agaricomycetidae</taxon>
        <taxon>Boletales</taxon>
        <taxon>Coniophorineae</taxon>
        <taxon>Coniophoraceae</taxon>
        <taxon>Coniophora</taxon>
    </lineage>
</organism>
<sequence length="419" mass="47896">MFCVTNREPRATASGGKRGKKSRRAPVRRIDSSPEEPDSQDRRRHRRRSCSHEDEGREHRRARVRESSDNEDKETEERNTDIYTTEFWSSKGRCLGRVAVMYDSFRDIIEEGLTRDPDVDISEECTDGQNRRYATFKLLLQVAPALSTYLTTAGERGSLGPDLLQDLSATLNDARSSARREDAHSTKECFSKWPSIHWDAEACPRGRQHLGFNNQVTGQLLASPDDDWSDESVRDEYRTGERILGSDEFPAFLWPEGGYDPDDMSVNMFRGDVLLSVYTHIFISRKLAKGEGRSAKKGILCLHDVSFVTFPSICYAATVLHYVLSDIAYFSAGNESDPRDFPHQDFYERLLGAGEDILATEMESLLQWWNQKLFPSRSSAARPAKARSMAARLKDQARLKRRRQQEEARKRASEQHNDD</sequence>
<evidence type="ECO:0000313" key="3">
    <source>
        <dbReference type="Proteomes" id="UP000053558"/>
    </source>
</evidence>
<dbReference type="KEGG" id="cput:CONPUDRAFT_168891"/>
<proteinExistence type="predicted"/>
<dbReference type="Proteomes" id="UP000053558">
    <property type="component" value="Unassembled WGS sequence"/>
</dbReference>
<dbReference type="OrthoDB" id="2662502at2759"/>
<evidence type="ECO:0000313" key="2">
    <source>
        <dbReference type="EMBL" id="EIW76330.1"/>
    </source>
</evidence>
<dbReference type="InterPro" id="IPR046521">
    <property type="entry name" value="DUF6698"/>
</dbReference>
<feature type="compositionally biased region" description="Basic residues" evidence="1">
    <location>
        <begin position="17"/>
        <end position="27"/>
    </location>
</feature>
<keyword evidence="3" id="KW-1185">Reference proteome</keyword>
<reference evidence="3" key="1">
    <citation type="journal article" date="2012" name="Science">
        <title>The Paleozoic origin of enzymatic lignin decomposition reconstructed from 31 fungal genomes.</title>
        <authorList>
            <person name="Floudas D."/>
            <person name="Binder M."/>
            <person name="Riley R."/>
            <person name="Barry K."/>
            <person name="Blanchette R.A."/>
            <person name="Henrissat B."/>
            <person name="Martinez A.T."/>
            <person name="Otillar R."/>
            <person name="Spatafora J.W."/>
            <person name="Yadav J.S."/>
            <person name="Aerts A."/>
            <person name="Benoit I."/>
            <person name="Boyd A."/>
            <person name="Carlson A."/>
            <person name="Copeland A."/>
            <person name="Coutinho P.M."/>
            <person name="de Vries R.P."/>
            <person name="Ferreira P."/>
            <person name="Findley K."/>
            <person name="Foster B."/>
            <person name="Gaskell J."/>
            <person name="Glotzer D."/>
            <person name="Gorecki P."/>
            <person name="Heitman J."/>
            <person name="Hesse C."/>
            <person name="Hori C."/>
            <person name="Igarashi K."/>
            <person name="Jurgens J.A."/>
            <person name="Kallen N."/>
            <person name="Kersten P."/>
            <person name="Kohler A."/>
            <person name="Kuees U."/>
            <person name="Kumar T.K.A."/>
            <person name="Kuo A."/>
            <person name="LaButti K."/>
            <person name="Larrondo L.F."/>
            <person name="Lindquist E."/>
            <person name="Ling A."/>
            <person name="Lombard V."/>
            <person name="Lucas S."/>
            <person name="Lundell T."/>
            <person name="Martin R."/>
            <person name="McLaughlin D.J."/>
            <person name="Morgenstern I."/>
            <person name="Morin E."/>
            <person name="Murat C."/>
            <person name="Nagy L.G."/>
            <person name="Nolan M."/>
            <person name="Ohm R.A."/>
            <person name="Patyshakuliyeva A."/>
            <person name="Rokas A."/>
            <person name="Ruiz-Duenas F.J."/>
            <person name="Sabat G."/>
            <person name="Salamov A."/>
            <person name="Samejima M."/>
            <person name="Schmutz J."/>
            <person name="Slot J.C."/>
            <person name="St John F."/>
            <person name="Stenlid J."/>
            <person name="Sun H."/>
            <person name="Sun S."/>
            <person name="Syed K."/>
            <person name="Tsang A."/>
            <person name="Wiebenga A."/>
            <person name="Young D."/>
            <person name="Pisabarro A."/>
            <person name="Eastwood D.C."/>
            <person name="Martin F."/>
            <person name="Cullen D."/>
            <person name="Grigoriev I.V."/>
            <person name="Hibbett D.S."/>
        </authorList>
    </citation>
    <scope>NUCLEOTIDE SEQUENCE [LARGE SCALE GENOMIC DNA]</scope>
    <source>
        <strain evidence="3">RWD-64-598 SS2</strain>
    </source>
</reference>
<dbReference type="AlphaFoldDB" id="A0A5M3MBY2"/>
<gene>
    <name evidence="2" type="ORF">CONPUDRAFT_168891</name>
</gene>
<dbReference type="Pfam" id="PF20414">
    <property type="entry name" value="DUF6698"/>
    <property type="match status" value="1"/>
</dbReference>
<dbReference type="RefSeq" id="XP_007773565.1">
    <property type="nucleotide sequence ID" value="XM_007775375.1"/>
</dbReference>
<feature type="region of interest" description="Disordered" evidence="1">
    <location>
        <begin position="1"/>
        <end position="78"/>
    </location>
</feature>
<dbReference type="OMA" id="THIFISR"/>
<feature type="compositionally biased region" description="Basic and acidic residues" evidence="1">
    <location>
        <begin position="392"/>
        <end position="419"/>
    </location>
</feature>
<dbReference type="GeneID" id="19206093"/>
<feature type="compositionally biased region" description="Low complexity" evidence="1">
    <location>
        <begin position="379"/>
        <end position="391"/>
    </location>
</feature>
<evidence type="ECO:0000256" key="1">
    <source>
        <dbReference type="SAM" id="MobiDB-lite"/>
    </source>
</evidence>